<dbReference type="InterPro" id="IPR000504">
    <property type="entry name" value="RRM_dom"/>
</dbReference>
<dbReference type="InterPro" id="IPR036397">
    <property type="entry name" value="RNaseH_sf"/>
</dbReference>
<dbReference type="PANTHER" id="PTHR13976">
    <property type="entry name" value="HETEROGENEOUS NUCLEAR RIBONUCLEOPROTEIN-RELATED"/>
    <property type="match status" value="1"/>
</dbReference>
<evidence type="ECO:0000256" key="3">
    <source>
        <dbReference type="ARBA" id="ARBA00022737"/>
    </source>
</evidence>
<accession>A0ABD1J9S2</accession>
<evidence type="ECO:0000256" key="5">
    <source>
        <dbReference type="ARBA" id="ARBA00023187"/>
    </source>
</evidence>
<dbReference type="InterPro" id="IPR012677">
    <property type="entry name" value="Nucleotide-bd_a/b_plait_sf"/>
</dbReference>
<feature type="domain" description="RRM" evidence="7">
    <location>
        <begin position="221"/>
        <end position="298"/>
    </location>
</feature>
<keyword evidence="5" id="KW-0508">mRNA splicing</keyword>
<dbReference type="InterPro" id="IPR012337">
    <property type="entry name" value="RNaseH-like_sf"/>
</dbReference>
<dbReference type="SUPFAM" id="SSF54928">
    <property type="entry name" value="RNA-binding domain, RBD"/>
    <property type="match status" value="3"/>
</dbReference>
<dbReference type="AlphaFoldDB" id="A0ABD1J9S2"/>
<evidence type="ECO:0000256" key="2">
    <source>
        <dbReference type="ARBA" id="ARBA00022664"/>
    </source>
</evidence>
<evidence type="ECO:0000256" key="4">
    <source>
        <dbReference type="ARBA" id="ARBA00022884"/>
    </source>
</evidence>
<dbReference type="Gene3D" id="3.30.70.330">
    <property type="match status" value="3"/>
</dbReference>
<dbReference type="InterPro" id="IPR050666">
    <property type="entry name" value="ESRP"/>
</dbReference>
<sequence length="705" mass="77161">MTEKVDCLVALYVSTSGSNGDELGADERELVQLVWQVVDLKSNKTGEINEIVVRPEVEELSPDIFQLTGLTAQSVHGAEPLEQAMEQFNSLLSAEVNQRHFCFCTDGQRHIRQAIHPEASNKNILLPKSFYSFFDLRKEFQKAFPSLVKQKEVDLEFTCDCLSVDVDSTLPLTAHRLQQIVRIIQALNTEPVCHQFSSPERVNSKFEIGTFSRLECVDDNTVIRARGLPWQASDQDIARFFRGLNIAKGGAALCLNAQGRRNGEALVRFESQEHRDLALQRHKHHMGSRYIEVYKATGEDFLKVAGGCSSEVAHFLSGEGHMIVRMRGLPFSATPLQVLQFFSGCQVTDAKEGGCQVTDAQEGGCQVTDAKEGGCQVKGSANGECLVAGGTAGILLVRYADGRPTGDAFVLFASEDHAQMALKKHKQRLGKRYIELFKSTAAEVTQVCNRFSSTPLISVAPSPLISMVPSPLATGVLPLATGTFPLATGIRDCVHLRGLPYDTTIQNILEFLGEFTADIAPHGVHMVLNSQGRPSGECFIQMSCTERAFLTAQRCHRRLLKEHCVEVFQCSHEDVRLLLRGGVMGPSGRGLSPPPCISSPSYFQHMGMVLPMEAAVYPAHVLLNTHQLPFYTAYYPSPPGSPPSLGFFPHGSSQCHTLPTPAHPATLNQTNQDAMATLPALLAAKHAVTEQSLGIAALQLSWNRA</sequence>
<dbReference type="FunFam" id="3.30.70.330:FF:000041">
    <property type="entry name" value="Epithelial splicing regulatory protein 1"/>
    <property type="match status" value="1"/>
</dbReference>
<dbReference type="PROSITE" id="PS50102">
    <property type="entry name" value="RRM"/>
    <property type="match status" value="1"/>
</dbReference>
<keyword evidence="9" id="KW-1185">Reference proteome</keyword>
<organism evidence="8 9">
    <name type="scientific">Coilia grayii</name>
    <name type="common">Gray's grenadier anchovy</name>
    <dbReference type="NCBI Taxonomy" id="363190"/>
    <lineage>
        <taxon>Eukaryota</taxon>
        <taxon>Metazoa</taxon>
        <taxon>Chordata</taxon>
        <taxon>Craniata</taxon>
        <taxon>Vertebrata</taxon>
        <taxon>Euteleostomi</taxon>
        <taxon>Actinopterygii</taxon>
        <taxon>Neopterygii</taxon>
        <taxon>Teleostei</taxon>
        <taxon>Clupei</taxon>
        <taxon>Clupeiformes</taxon>
        <taxon>Clupeoidei</taxon>
        <taxon>Engraulidae</taxon>
        <taxon>Coilinae</taxon>
        <taxon>Coilia</taxon>
    </lineage>
</organism>
<name>A0ABD1J9S2_9TELE</name>
<dbReference type="GO" id="GO:0006397">
    <property type="term" value="P:mRNA processing"/>
    <property type="evidence" value="ECO:0007669"/>
    <property type="project" value="UniProtKB-KW"/>
</dbReference>
<keyword evidence="3" id="KW-0677">Repeat</keyword>
<protein>
    <recommendedName>
        <fullName evidence="7">RRM domain-containing protein</fullName>
    </recommendedName>
</protein>
<dbReference type="InterPro" id="IPR035979">
    <property type="entry name" value="RBD_domain_sf"/>
</dbReference>
<dbReference type="GO" id="GO:0003723">
    <property type="term" value="F:RNA binding"/>
    <property type="evidence" value="ECO:0007669"/>
    <property type="project" value="UniProtKB-UniRule"/>
</dbReference>
<evidence type="ECO:0000313" key="8">
    <source>
        <dbReference type="EMBL" id="KAL2083945.1"/>
    </source>
</evidence>
<dbReference type="Proteomes" id="UP001591681">
    <property type="component" value="Unassembled WGS sequence"/>
</dbReference>
<dbReference type="Gene3D" id="3.30.420.10">
    <property type="entry name" value="Ribonuclease H-like superfamily/Ribonuclease H"/>
    <property type="match status" value="1"/>
</dbReference>
<dbReference type="SUPFAM" id="SSF53098">
    <property type="entry name" value="Ribonuclease H-like"/>
    <property type="match status" value="1"/>
</dbReference>
<dbReference type="EMBL" id="JBHFQA010000017">
    <property type="protein sequence ID" value="KAL2083945.1"/>
    <property type="molecule type" value="Genomic_DNA"/>
</dbReference>
<evidence type="ECO:0000256" key="1">
    <source>
        <dbReference type="ARBA" id="ARBA00008866"/>
    </source>
</evidence>
<dbReference type="SMART" id="SM00360">
    <property type="entry name" value="RRM"/>
    <property type="match status" value="3"/>
</dbReference>
<keyword evidence="4 6" id="KW-0694">RNA-binding</keyword>
<evidence type="ECO:0000313" key="9">
    <source>
        <dbReference type="Proteomes" id="UP001591681"/>
    </source>
</evidence>
<reference evidence="8 9" key="1">
    <citation type="submission" date="2024-09" db="EMBL/GenBank/DDBJ databases">
        <title>A chromosome-level genome assembly of Gray's grenadier anchovy, Coilia grayii.</title>
        <authorList>
            <person name="Fu Z."/>
        </authorList>
    </citation>
    <scope>NUCLEOTIDE SEQUENCE [LARGE SCALE GENOMIC DNA]</scope>
    <source>
        <strain evidence="8">G4</strain>
        <tissue evidence="8">Muscle</tissue>
    </source>
</reference>
<dbReference type="GO" id="GO:0008380">
    <property type="term" value="P:RNA splicing"/>
    <property type="evidence" value="ECO:0007669"/>
    <property type="project" value="UniProtKB-KW"/>
</dbReference>
<evidence type="ECO:0000259" key="7">
    <source>
        <dbReference type="PROSITE" id="PS50102"/>
    </source>
</evidence>
<comment type="similarity">
    <text evidence="1">Belongs to the ESRP family.</text>
</comment>
<gene>
    <name evidence="8" type="ORF">ACEWY4_019463</name>
</gene>
<comment type="caution">
    <text evidence="8">The sequence shown here is derived from an EMBL/GenBank/DDBJ whole genome shotgun (WGS) entry which is preliminary data.</text>
</comment>
<proteinExistence type="inferred from homology"/>
<evidence type="ECO:0000256" key="6">
    <source>
        <dbReference type="PROSITE-ProRule" id="PRU00176"/>
    </source>
</evidence>
<keyword evidence="2" id="KW-0507">mRNA processing</keyword>